<proteinExistence type="predicted"/>
<evidence type="ECO:0000256" key="1">
    <source>
        <dbReference type="SAM" id="Phobius"/>
    </source>
</evidence>
<keyword evidence="3" id="KW-1185">Reference proteome</keyword>
<keyword evidence="1" id="KW-0812">Transmembrane</keyword>
<accession>A0A263D3X5</accession>
<evidence type="ECO:0000313" key="3">
    <source>
        <dbReference type="Proteomes" id="UP000242444"/>
    </source>
</evidence>
<evidence type="ECO:0008006" key="4">
    <source>
        <dbReference type="Google" id="ProtNLM"/>
    </source>
</evidence>
<reference evidence="2 3" key="1">
    <citation type="submission" date="2017-07" db="EMBL/GenBank/DDBJ databases">
        <title>Amycolatopsis antarcticus sp. nov., isolated from the surface of an Antarcticus brown macroalga.</title>
        <authorList>
            <person name="Wang J."/>
            <person name="Leiva S."/>
            <person name="Huang J."/>
            <person name="Huang Y."/>
        </authorList>
    </citation>
    <scope>NUCLEOTIDE SEQUENCE [LARGE SCALE GENOMIC DNA]</scope>
    <source>
        <strain evidence="2 3">AU-G6</strain>
    </source>
</reference>
<feature type="transmembrane region" description="Helical" evidence="1">
    <location>
        <begin position="93"/>
        <end position="115"/>
    </location>
</feature>
<dbReference type="Proteomes" id="UP000242444">
    <property type="component" value="Unassembled WGS sequence"/>
</dbReference>
<dbReference type="EMBL" id="NKYE01000005">
    <property type="protein sequence ID" value="OZM73163.1"/>
    <property type="molecule type" value="Genomic_DNA"/>
</dbReference>
<protein>
    <recommendedName>
        <fullName evidence="4">Integral membrane protein</fullName>
    </recommendedName>
</protein>
<evidence type="ECO:0000313" key="2">
    <source>
        <dbReference type="EMBL" id="OZM73163.1"/>
    </source>
</evidence>
<feature type="transmembrane region" description="Helical" evidence="1">
    <location>
        <begin position="68"/>
        <end position="87"/>
    </location>
</feature>
<keyword evidence="1" id="KW-0472">Membrane</keyword>
<comment type="caution">
    <text evidence="2">The sequence shown here is derived from an EMBL/GenBank/DDBJ whole genome shotgun (WGS) entry which is preliminary data.</text>
</comment>
<gene>
    <name evidence="2" type="ORF">CFN78_09795</name>
</gene>
<dbReference type="AlphaFoldDB" id="A0A263D3X5"/>
<keyword evidence="1" id="KW-1133">Transmembrane helix</keyword>
<feature type="transmembrane region" description="Helical" evidence="1">
    <location>
        <begin position="42"/>
        <end position="61"/>
    </location>
</feature>
<organism evidence="2 3">
    <name type="scientific">Amycolatopsis antarctica</name>
    <dbReference type="NCBI Taxonomy" id="1854586"/>
    <lineage>
        <taxon>Bacteria</taxon>
        <taxon>Bacillati</taxon>
        <taxon>Actinomycetota</taxon>
        <taxon>Actinomycetes</taxon>
        <taxon>Pseudonocardiales</taxon>
        <taxon>Pseudonocardiaceae</taxon>
        <taxon>Amycolatopsis</taxon>
    </lineage>
</organism>
<dbReference type="InParanoid" id="A0A263D3X5"/>
<name>A0A263D3X5_9PSEU</name>
<sequence>MSTPFWALRITATLTTVVLIAQFVTAGGLLTGENSVEDLHAAGAIALHVLAGLQTVAAALVWRSGGPWWPAALSVAAFALSFVQASVGETSGLAVHVPLASLLVILTVWVLAWSWSRRPG</sequence>